<comment type="function">
    <text evidence="1">Confers resistance to late blight (Phytophthora infestans) races carrying the avirulence gene Avr1. Resistance proteins guard the plant against pathogens that contain an appropriate avirulence protein via an indirect interaction with this avirulence protein. That triggers a defense system including the hypersensitive response, which restricts the pathogen growth.</text>
</comment>
<keyword evidence="11" id="KW-0067">ATP-binding</keyword>
<keyword evidence="5" id="KW-0963">Cytoplasm</keyword>
<evidence type="ECO:0000256" key="3">
    <source>
        <dbReference type="ARBA" id="ARBA00004496"/>
    </source>
</evidence>
<evidence type="ECO:0000256" key="10">
    <source>
        <dbReference type="ARBA" id="ARBA00022821"/>
    </source>
</evidence>
<sequence>MAYAALSSLMHTLQKLLQYSKSSLICGTSILQQHVESVYQSLCALQVFLEDTTSEVNDIENLKLLEKKIRDVVYNAEDRIDSSFRRIITLADRHKRERACKSFNDELQKVEKELESLKIGVMQIEFSKYGSKSAEATTYSSSSRKYSTEQNTFVGMKDEFNTILDRLTDQTNDLTVISLVGMGGIGKTTLARKVYDNPSIRCRFDKLAWVTISEVYDERQMLLELVSSIIRNRTDDNNQKMSNDQLIEVAYRGLKGKRFLVVIDDIWSTQDWDQMRRIFPNDNNKSRILLTTRLNYVADYASPDSPPHGMSFLSLDDSWNLFTGRLFKTDPCPPQLIKIGKHIIQQCRGLPLSIVVIAGLLCKMDPTHSNWKKVEENLNSFFGTVSEQCQSILSLSYSYLPQHLKACFLYVGGFPEDIEISVSKLIKLWIAELFVKGRSNKRLEVVAEEYLDELIDRSLILAGTRKPAGRMKTCKIHDLLRQLCIREAQFENFMHVLNDNDYTFSEGINIYPRRVMLSLGTHWKHLYVPKHWIGITTNTIHSLIFTGNSFQVYRMPQFVSQFKLLKVLDGFSINSNLSWVISKLVHLRYVAANIDGAPSLAKLWNLQTLILCNSTRRDLHLPLEMWTMSEIRHLDIGRNIHLSDPLEAESHREQPLFLNNLQTLALSFSPFLAEILRRTPNLRKLKIVDLKHDDWLVVRDSLILLQATELETLAIQTLQIPITLSSDIFPTNLKQLRLACTRNLWEDMAELANLRNLEMLKIYYAFDGTEWRLTEDVVFHKLKYLQIIIGELERWTAVNDNFPMLEKLILYGLFQLEEIPQDIGEITTLKLIQIEKCSSTAVSSAKKIQEEQENWGNYELQVQIIGMFKFHLRFNSEFLINMSMWCSLSSFNASLL</sequence>
<name>A0A2G2VJZ7_CAPBA</name>
<dbReference type="InterPro" id="IPR042197">
    <property type="entry name" value="Apaf_helical"/>
</dbReference>
<reference evidence="18" key="2">
    <citation type="journal article" date="2017" name="J. Anim. Genet.">
        <title>Multiple reference genome sequences of hot pepper reveal the massive evolution of plant disease resistance genes by retroduplication.</title>
        <authorList>
            <person name="Kim S."/>
            <person name="Park J."/>
            <person name="Yeom S.-I."/>
            <person name="Kim Y.-M."/>
            <person name="Seo E."/>
            <person name="Kim K.-T."/>
            <person name="Kim M.-S."/>
            <person name="Lee J.M."/>
            <person name="Cheong K."/>
            <person name="Shin H.-S."/>
            <person name="Kim S.-B."/>
            <person name="Han K."/>
            <person name="Lee J."/>
            <person name="Park M."/>
            <person name="Lee H.-A."/>
            <person name="Lee H.-Y."/>
            <person name="Lee Y."/>
            <person name="Oh S."/>
            <person name="Lee J.H."/>
            <person name="Choi E."/>
            <person name="Choi E."/>
            <person name="Lee S.E."/>
            <person name="Jeon J."/>
            <person name="Kim H."/>
            <person name="Choi G."/>
            <person name="Song H."/>
            <person name="Lee J."/>
            <person name="Lee S.-C."/>
            <person name="Kwon J.-K."/>
            <person name="Lee H.-Y."/>
            <person name="Koo N."/>
            <person name="Hong Y."/>
            <person name="Kim R.W."/>
            <person name="Kang W.-H."/>
            <person name="Huh J.H."/>
            <person name="Kang B.-C."/>
            <person name="Yang T.-J."/>
            <person name="Lee Y.-H."/>
            <person name="Bennetzen J.L."/>
            <person name="Choi D."/>
        </authorList>
    </citation>
    <scope>NUCLEOTIDE SEQUENCE [LARGE SCALE GENOMIC DNA]</scope>
    <source>
        <strain evidence="18">cv. PBC81</strain>
    </source>
</reference>
<dbReference type="InterPro" id="IPR044974">
    <property type="entry name" value="Disease_R_plants"/>
</dbReference>
<dbReference type="GO" id="GO:0051607">
    <property type="term" value="P:defense response to virus"/>
    <property type="evidence" value="ECO:0007669"/>
    <property type="project" value="UniProtKB-ARBA"/>
</dbReference>
<evidence type="ECO:0000256" key="8">
    <source>
        <dbReference type="ARBA" id="ARBA00022737"/>
    </source>
</evidence>
<dbReference type="Pfam" id="PF00931">
    <property type="entry name" value="NB-ARC"/>
    <property type="match status" value="1"/>
</dbReference>
<dbReference type="SUPFAM" id="SSF52540">
    <property type="entry name" value="P-loop containing nucleoside triphosphate hydrolases"/>
    <property type="match status" value="1"/>
</dbReference>
<evidence type="ECO:0000259" key="16">
    <source>
        <dbReference type="Pfam" id="PF23559"/>
    </source>
</evidence>
<evidence type="ECO:0000259" key="15">
    <source>
        <dbReference type="Pfam" id="PF00931"/>
    </source>
</evidence>
<protein>
    <submittedName>
        <fullName evidence="17">Uncharacterized protein</fullName>
    </submittedName>
</protein>
<proteinExistence type="inferred from homology"/>
<dbReference type="OrthoDB" id="1296053at2759"/>
<dbReference type="AlphaFoldDB" id="A0A2G2VJZ7"/>
<evidence type="ECO:0000256" key="4">
    <source>
        <dbReference type="ARBA" id="ARBA00008894"/>
    </source>
</evidence>
<dbReference type="GO" id="GO:0016020">
    <property type="term" value="C:membrane"/>
    <property type="evidence" value="ECO:0007669"/>
    <property type="project" value="UniProtKB-SubCell"/>
</dbReference>
<evidence type="ECO:0000256" key="11">
    <source>
        <dbReference type="ARBA" id="ARBA00022840"/>
    </source>
</evidence>
<dbReference type="InterPro" id="IPR038005">
    <property type="entry name" value="RX-like_CC"/>
</dbReference>
<keyword evidence="12 14" id="KW-0175">Coiled coil</keyword>
<dbReference type="Proteomes" id="UP000224567">
    <property type="component" value="Unassembled WGS sequence"/>
</dbReference>
<dbReference type="Pfam" id="PF23559">
    <property type="entry name" value="WHD_DRP"/>
    <property type="match status" value="1"/>
</dbReference>
<dbReference type="SUPFAM" id="SSF52058">
    <property type="entry name" value="L domain-like"/>
    <property type="match status" value="1"/>
</dbReference>
<feature type="domain" description="NB-ARC" evidence="15">
    <location>
        <begin position="158"/>
        <end position="328"/>
    </location>
</feature>
<keyword evidence="10" id="KW-0611">Plant defense</keyword>
<dbReference type="InterPro" id="IPR032675">
    <property type="entry name" value="LRR_dom_sf"/>
</dbReference>
<dbReference type="Gene3D" id="3.40.50.300">
    <property type="entry name" value="P-loop containing nucleotide triphosphate hydrolases"/>
    <property type="match status" value="1"/>
</dbReference>
<dbReference type="Gene3D" id="3.80.10.10">
    <property type="entry name" value="Ribonuclease Inhibitor"/>
    <property type="match status" value="2"/>
</dbReference>
<evidence type="ECO:0000256" key="9">
    <source>
        <dbReference type="ARBA" id="ARBA00022741"/>
    </source>
</evidence>
<dbReference type="GO" id="GO:0043531">
    <property type="term" value="F:ADP binding"/>
    <property type="evidence" value="ECO:0007669"/>
    <property type="project" value="InterPro"/>
</dbReference>
<keyword evidence="6" id="KW-0433">Leucine-rich repeat</keyword>
<dbReference type="PRINTS" id="PR00364">
    <property type="entry name" value="DISEASERSIST"/>
</dbReference>
<accession>A0A2G2VJZ7</accession>
<keyword evidence="7" id="KW-0381">Hypersensitive response</keyword>
<organism evidence="17 18">
    <name type="scientific">Capsicum baccatum</name>
    <name type="common">Peruvian pepper</name>
    <dbReference type="NCBI Taxonomy" id="33114"/>
    <lineage>
        <taxon>Eukaryota</taxon>
        <taxon>Viridiplantae</taxon>
        <taxon>Streptophyta</taxon>
        <taxon>Embryophyta</taxon>
        <taxon>Tracheophyta</taxon>
        <taxon>Spermatophyta</taxon>
        <taxon>Magnoliopsida</taxon>
        <taxon>eudicotyledons</taxon>
        <taxon>Gunneridae</taxon>
        <taxon>Pentapetalae</taxon>
        <taxon>asterids</taxon>
        <taxon>lamiids</taxon>
        <taxon>Solanales</taxon>
        <taxon>Solanaceae</taxon>
        <taxon>Solanoideae</taxon>
        <taxon>Capsiceae</taxon>
        <taxon>Capsicum</taxon>
    </lineage>
</organism>
<comment type="caution">
    <text evidence="17">The sequence shown here is derived from an EMBL/GenBank/DDBJ whole genome shotgun (WGS) entry which is preliminary data.</text>
</comment>
<comment type="subcellular location">
    <subcellularLocation>
        <location evidence="3">Cytoplasm</location>
    </subcellularLocation>
    <subcellularLocation>
        <location evidence="2">Membrane</location>
        <topology evidence="2">Peripheral membrane protein</topology>
    </subcellularLocation>
</comment>
<evidence type="ECO:0000256" key="6">
    <source>
        <dbReference type="ARBA" id="ARBA00022614"/>
    </source>
</evidence>
<dbReference type="InterPro" id="IPR002182">
    <property type="entry name" value="NB-ARC"/>
</dbReference>
<dbReference type="InterPro" id="IPR058922">
    <property type="entry name" value="WHD_DRP"/>
</dbReference>
<evidence type="ECO:0000256" key="14">
    <source>
        <dbReference type="SAM" id="Coils"/>
    </source>
</evidence>
<dbReference type="Gene3D" id="1.10.8.430">
    <property type="entry name" value="Helical domain of apoptotic protease-activating factors"/>
    <property type="match status" value="1"/>
</dbReference>
<keyword evidence="9" id="KW-0547">Nucleotide-binding</keyword>
<dbReference type="Gene3D" id="1.20.5.4130">
    <property type="match status" value="1"/>
</dbReference>
<evidence type="ECO:0000313" key="18">
    <source>
        <dbReference type="Proteomes" id="UP000224567"/>
    </source>
</evidence>
<dbReference type="FunFam" id="1.10.10.10:FF:000322">
    <property type="entry name" value="Probable disease resistance protein At1g63360"/>
    <property type="match status" value="1"/>
</dbReference>
<dbReference type="InterPro" id="IPR027417">
    <property type="entry name" value="P-loop_NTPase"/>
</dbReference>
<reference evidence="17 18" key="1">
    <citation type="journal article" date="2017" name="Genome Biol.">
        <title>New reference genome sequences of hot pepper reveal the massive evolution of plant disease-resistance genes by retroduplication.</title>
        <authorList>
            <person name="Kim S."/>
            <person name="Park J."/>
            <person name="Yeom S.I."/>
            <person name="Kim Y.M."/>
            <person name="Seo E."/>
            <person name="Kim K.T."/>
            <person name="Kim M.S."/>
            <person name="Lee J.M."/>
            <person name="Cheong K."/>
            <person name="Shin H.S."/>
            <person name="Kim S.B."/>
            <person name="Han K."/>
            <person name="Lee J."/>
            <person name="Park M."/>
            <person name="Lee H.A."/>
            <person name="Lee H.Y."/>
            <person name="Lee Y."/>
            <person name="Oh S."/>
            <person name="Lee J.H."/>
            <person name="Choi E."/>
            <person name="Choi E."/>
            <person name="Lee S.E."/>
            <person name="Jeon J."/>
            <person name="Kim H."/>
            <person name="Choi G."/>
            <person name="Song H."/>
            <person name="Lee J."/>
            <person name="Lee S.C."/>
            <person name="Kwon J.K."/>
            <person name="Lee H.Y."/>
            <person name="Koo N."/>
            <person name="Hong Y."/>
            <person name="Kim R.W."/>
            <person name="Kang W.H."/>
            <person name="Huh J.H."/>
            <person name="Kang B.C."/>
            <person name="Yang T.J."/>
            <person name="Lee Y.H."/>
            <person name="Bennetzen J.L."/>
            <person name="Choi D."/>
        </authorList>
    </citation>
    <scope>NUCLEOTIDE SEQUENCE [LARGE SCALE GENOMIC DNA]</scope>
    <source>
        <strain evidence="18">cv. PBC81</strain>
    </source>
</reference>
<dbReference type="PANTHER" id="PTHR23155:SF1152">
    <property type="entry name" value="AAA+ ATPASE DOMAIN-CONTAINING PROTEIN"/>
    <property type="match status" value="1"/>
</dbReference>
<evidence type="ECO:0000256" key="2">
    <source>
        <dbReference type="ARBA" id="ARBA00004170"/>
    </source>
</evidence>
<dbReference type="GO" id="GO:0005524">
    <property type="term" value="F:ATP binding"/>
    <property type="evidence" value="ECO:0007669"/>
    <property type="project" value="UniProtKB-KW"/>
</dbReference>
<keyword evidence="8" id="KW-0677">Repeat</keyword>
<dbReference type="InterPro" id="IPR036388">
    <property type="entry name" value="WH-like_DNA-bd_sf"/>
</dbReference>
<feature type="domain" description="Disease resistance protein winged helix" evidence="16">
    <location>
        <begin position="414"/>
        <end position="483"/>
    </location>
</feature>
<gene>
    <name evidence="17" type="ORF">CQW23_25105</name>
</gene>
<dbReference type="GO" id="GO:0009626">
    <property type="term" value="P:plant-type hypersensitive response"/>
    <property type="evidence" value="ECO:0007669"/>
    <property type="project" value="UniProtKB-KW"/>
</dbReference>
<evidence type="ECO:0000256" key="12">
    <source>
        <dbReference type="ARBA" id="ARBA00023054"/>
    </source>
</evidence>
<feature type="coiled-coil region" evidence="14">
    <location>
        <begin position="93"/>
        <end position="120"/>
    </location>
</feature>
<evidence type="ECO:0000256" key="7">
    <source>
        <dbReference type="ARBA" id="ARBA00022667"/>
    </source>
</evidence>
<dbReference type="Gene3D" id="1.10.10.10">
    <property type="entry name" value="Winged helix-like DNA-binding domain superfamily/Winged helix DNA-binding domain"/>
    <property type="match status" value="1"/>
</dbReference>
<dbReference type="GO" id="GO:0005737">
    <property type="term" value="C:cytoplasm"/>
    <property type="evidence" value="ECO:0007669"/>
    <property type="project" value="UniProtKB-SubCell"/>
</dbReference>
<evidence type="ECO:0000256" key="5">
    <source>
        <dbReference type="ARBA" id="ARBA00022490"/>
    </source>
</evidence>
<evidence type="ECO:0000256" key="13">
    <source>
        <dbReference type="ARBA" id="ARBA00023136"/>
    </source>
</evidence>
<keyword evidence="18" id="KW-1185">Reference proteome</keyword>
<comment type="similarity">
    <text evidence="4">Belongs to the disease resistance NB-LRR family.</text>
</comment>
<evidence type="ECO:0000313" key="17">
    <source>
        <dbReference type="EMBL" id="PHT33305.1"/>
    </source>
</evidence>
<dbReference type="PANTHER" id="PTHR23155">
    <property type="entry name" value="DISEASE RESISTANCE PROTEIN RP"/>
    <property type="match status" value="1"/>
</dbReference>
<evidence type="ECO:0000256" key="1">
    <source>
        <dbReference type="ARBA" id="ARBA00002074"/>
    </source>
</evidence>
<dbReference type="EMBL" id="MLFT02000011">
    <property type="protein sequence ID" value="PHT33305.1"/>
    <property type="molecule type" value="Genomic_DNA"/>
</dbReference>
<dbReference type="CDD" id="cd14798">
    <property type="entry name" value="RX-CC_like"/>
    <property type="match status" value="1"/>
</dbReference>
<dbReference type="FunFam" id="3.40.50.300:FF:001091">
    <property type="entry name" value="Probable disease resistance protein At1g61300"/>
    <property type="match status" value="1"/>
</dbReference>
<keyword evidence="13" id="KW-0472">Membrane</keyword>